<keyword evidence="7" id="KW-1185">Reference proteome</keyword>
<dbReference type="InterPro" id="IPR009057">
    <property type="entry name" value="Homeodomain-like_sf"/>
</dbReference>
<evidence type="ECO:0000256" key="4">
    <source>
        <dbReference type="PROSITE-ProRule" id="PRU00335"/>
    </source>
</evidence>
<organism evidence="6 7">
    <name type="scientific">Pontivivens marinum</name>
    <dbReference type="NCBI Taxonomy" id="1690039"/>
    <lineage>
        <taxon>Bacteria</taxon>
        <taxon>Pseudomonadati</taxon>
        <taxon>Pseudomonadota</taxon>
        <taxon>Alphaproteobacteria</taxon>
        <taxon>Rhodobacterales</taxon>
        <taxon>Paracoccaceae</taxon>
        <taxon>Pontivivens</taxon>
    </lineage>
</organism>
<dbReference type="PANTHER" id="PTHR47506">
    <property type="entry name" value="TRANSCRIPTIONAL REGULATORY PROTEIN"/>
    <property type="match status" value="1"/>
</dbReference>
<dbReference type="AlphaFoldDB" id="A0A2C9CPS0"/>
<dbReference type="Pfam" id="PF16925">
    <property type="entry name" value="TetR_C_13"/>
    <property type="match status" value="1"/>
</dbReference>
<dbReference type="RefSeq" id="WP_097928740.1">
    <property type="nucleotide sequence ID" value="NZ_OCTN01000001.1"/>
</dbReference>
<name>A0A2C9CPS0_9RHOB</name>
<reference evidence="7" key="1">
    <citation type="submission" date="2017-09" db="EMBL/GenBank/DDBJ databases">
        <authorList>
            <person name="Varghese N."/>
            <person name="Submissions S."/>
        </authorList>
    </citation>
    <scope>NUCLEOTIDE SEQUENCE [LARGE SCALE GENOMIC DNA]</scope>
    <source>
        <strain evidence="7">C7</strain>
    </source>
</reference>
<evidence type="ECO:0000256" key="2">
    <source>
        <dbReference type="ARBA" id="ARBA00023125"/>
    </source>
</evidence>
<dbReference type="PANTHER" id="PTHR47506:SF10">
    <property type="entry name" value="TRANSCRIPTIONAL REGULATORY PROTEIN"/>
    <property type="match status" value="1"/>
</dbReference>
<dbReference type="GO" id="GO:0003677">
    <property type="term" value="F:DNA binding"/>
    <property type="evidence" value="ECO:0007669"/>
    <property type="project" value="UniProtKB-UniRule"/>
</dbReference>
<dbReference type="SUPFAM" id="SSF48498">
    <property type="entry name" value="Tetracyclin repressor-like, C-terminal domain"/>
    <property type="match status" value="1"/>
</dbReference>
<dbReference type="InterPro" id="IPR036271">
    <property type="entry name" value="Tet_transcr_reg_TetR-rel_C_sf"/>
</dbReference>
<feature type="domain" description="HTH tetR-type" evidence="5">
    <location>
        <begin position="6"/>
        <end position="66"/>
    </location>
</feature>
<dbReference type="SUPFAM" id="SSF46689">
    <property type="entry name" value="Homeodomain-like"/>
    <property type="match status" value="1"/>
</dbReference>
<dbReference type="Pfam" id="PF00440">
    <property type="entry name" value="TetR_N"/>
    <property type="match status" value="1"/>
</dbReference>
<evidence type="ECO:0000313" key="7">
    <source>
        <dbReference type="Proteomes" id="UP000220034"/>
    </source>
</evidence>
<feature type="DNA-binding region" description="H-T-H motif" evidence="4">
    <location>
        <begin position="29"/>
        <end position="48"/>
    </location>
</feature>
<evidence type="ECO:0000259" key="5">
    <source>
        <dbReference type="PROSITE" id="PS50977"/>
    </source>
</evidence>
<keyword evidence="2 4" id="KW-0238">DNA-binding</keyword>
<dbReference type="PROSITE" id="PS50977">
    <property type="entry name" value="HTH_TETR_2"/>
    <property type="match status" value="1"/>
</dbReference>
<keyword evidence="3" id="KW-0804">Transcription</keyword>
<dbReference type="OrthoDB" id="9779746at2"/>
<dbReference type="Gene3D" id="1.10.10.60">
    <property type="entry name" value="Homeodomain-like"/>
    <property type="match status" value="1"/>
</dbReference>
<keyword evidence="1" id="KW-0805">Transcription regulation</keyword>
<dbReference type="Proteomes" id="UP000220034">
    <property type="component" value="Unassembled WGS sequence"/>
</dbReference>
<dbReference type="InterPro" id="IPR011075">
    <property type="entry name" value="TetR_C"/>
</dbReference>
<gene>
    <name evidence="6" type="ORF">SAMN06273572_1011072</name>
</gene>
<dbReference type="EMBL" id="OCTN01000001">
    <property type="protein sequence ID" value="SOH93217.1"/>
    <property type="molecule type" value="Genomic_DNA"/>
</dbReference>
<dbReference type="Gene3D" id="1.10.357.10">
    <property type="entry name" value="Tetracycline Repressor, domain 2"/>
    <property type="match status" value="1"/>
</dbReference>
<evidence type="ECO:0000313" key="6">
    <source>
        <dbReference type="EMBL" id="SOH93217.1"/>
    </source>
</evidence>
<accession>A0A2C9CPS0</accession>
<sequence>MARATPYDRDQTLDAAMSLFWDKGYHATSLKDLEGALSMKPGSIYAAFQSKQNLYLLALEKYFTASRASFRKQAARAATPLQGLANNLRAYPQLSADDAARQACMLTKTMVDTRSTDTIISQQSRKYMGEMRAEIAAVFEAAVACGELPSDANPERLARRYQANLTALRLELHQGTDQAELLNLAEDMAREVEALRQ</sequence>
<proteinExistence type="predicted"/>
<evidence type="ECO:0000256" key="1">
    <source>
        <dbReference type="ARBA" id="ARBA00023015"/>
    </source>
</evidence>
<evidence type="ECO:0000256" key="3">
    <source>
        <dbReference type="ARBA" id="ARBA00023163"/>
    </source>
</evidence>
<dbReference type="InterPro" id="IPR001647">
    <property type="entry name" value="HTH_TetR"/>
</dbReference>
<protein>
    <submittedName>
        <fullName evidence="6">Transcriptional regulator, TetR family</fullName>
    </submittedName>
</protein>